<dbReference type="PROSITE" id="PS50885">
    <property type="entry name" value="HAMP"/>
    <property type="match status" value="1"/>
</dbReference>
<keyword evidence="12" id="KW-0902">Two-component regulatory system</keyword>
<organism evidence="17 18">
    <name type="scientific">Bacillus coahuilensis p1.1.43</name>
    <dbReference type="NCBI Taxonomy" id="1150625"/>
    <lineage>
        <taxon>Bacteria</taxon>
        <taxon>Bacillati</taxon>
        <taxon>Bacillota</taxon>
        <taxon>Bacilli</taxon>
        <taxon>Bacillales</taxon>
        <taxon>Bacillaceae</taxon>
        <taxon>Bacillus</taxon>
    </lineage>
</organism>
<keyword evidence="18" id="KW-1185">Reference proteome</keyword>
<dbReference type="InterPro" id="IPR050736">
    <property type="entry name" value="Sensor_HK_Regulatory"/>
</dbReference>
<dbReference type="SUPFAM" id="SSF47384">
    <property type="entry name" value="Homodimeric domain of signal transducing histidine kinase"/>
    <property type="match status" value="1"/>
</dbReference>
<dbReference type="InterPro" id="IPR005467">
    <property type="entry name" value="His_kinase_dom"/>
</dbReference>
<dbReference type="CDD" id="cd00075">
    <property type="entry name" value="HATPase"/>
    <property type="match status" value="1"/>
</dbReference>
<dbReference type="Pfam" id="PF00672">
    <property type="entry name" value="HAMP"/>
    <property type="match status" value="1"/>
</dbReference>
<dbReference type="InterPro" id="IPR036097">
    <property type="entry name" value="HisK_dim/P_sf"/>
</dbReference>
<dbReference type="STRING" id="1150625.Q75_13355"/>
<evidence type="ECO:0000256" key="12">
    <source>
        <dbReference type="ARBA" id="ARBA00023012"/>
    </source>
</evidence>
<evidence type="ECO:0000256" key="10">
    <source>
        <dbReference type="ARBA" id="ARBA00022840"/>
    </source>
</evidence>
<dbReference type="EC" id="2.7.13.3" evidence="3"/>
<name>A0A147K5Z2_9BACI</name>
<protein>
    <recommendedName>
        <fullName evidence="3">histidine kinase</fullName>
        <ecNumber evidence="3">2.7.13.3</ecNumber>
    </recommendedName>
</protein>
<dbReference type="PROSITE" id="PS50109">
    <property type="entry name" value="HIS_KIN"/>
    <property type="match status" value="1"/>
</dbReference>
<evidence type="ECO:0000313" key="17">
    <source>
        <dbReference type="EMBL" id="KUP05235.1"/>
    </source>
</evidence>
<keyword evidence="6" id="KW-0808">Transferase</keyword>
<dbReference type="SMART" id="SM00304">
    <property type="entry name" value="HAMP"/>
    <property type="match status" value="1"/>
</dbReference>
<dbReference type="InterPro" id="IPR004358">
    <property type="entry name" value="Sig_transdc_His_kin-like_C"/>
</dbReference>
<evidence type="ECO:0000256" key="5">
    <source>
        <dbReference type="ARBA" id="ARBA00022553"/>
    </source>
</evidence>
<dbReference type="PANTHER" id="PTHR43711">
    <property type="entry name" value="TWO-COMPONENT HISTIDINE KINASE"/>
    <property type="match status" value="1"/>
</dbReference>
<keyword evidence="10" id="KW-0067">ATP-binding</keyword>
<accession>A0A147K5Z2</accession>
<evidence type="ECO:0000256" key="8">
    <source>
        <dbReference type="ARBA" id="ARBA00022741"/>
    </source>
</evidence>
<dbReference type="SMART" id="SM00388">
    <property type="entry name" value="HisKA"/>
    <property type="match status" value="1"/>
</dbReference>
<evidence type="ECO:0000256" key="7">
    <source>
        <dbReference type="ARBA" id="ARBA00022692"/>
    </source>
</evidence>
<keyword evidence="11 14" id="KW-1133">Transmembrane helix</keyword>
<proteinExistence type="predicted"/>
<evidence type="ECO:0000256" key="1">
    <source>
        <dbReference type="ARBA" id="ARBA00000085"/>
    </source>
</evidence>
<dbReference type="GO" id="GO:0005886">
    <property type="term" value="C:plasma membrane"/>
    <property type="evidence" value="ECO:0007669"/>
    <property type="project" value="UniProtKB-SubCell"/>
</dbReference>
<reference evidence="17 18" key="1">
    <citation type="journal article" date="2016" name="Front. Microbiol.">
        <title>Microevolution Analysis of Bacillus coahuilensis Unveils Differences in Phosphorus Acquisition Strategies and Their Regulation.</title>
        <authorList>
            <person name="Gomez-Lunar Z."/>
            <person name="Hernandez-Gonzalez I."/>
            <person name="Rodriguez-Torres M.D."/>
            <person name="Souza V."/>
            <person name="Olmedo-Alvarez G."/>
        </authorList>
    </citation>
    <scope>NUCLEOTIDE SEQUENCE [LARGE SCALE GENOMIC DNA]</scope>
    <source>
        <strain evidence="18">p1.1.43</strain>
    </source>
</reference>
<evidence type="ECO:0000259" key="15">
    <source>
        <dbReference type="PROSITE" id="PS50109"/>
    </source>
</evidence>
<dbReference type="PRINTS" id="PR00344">
    <property type="entry name" value="BCTRLSENSOR"/>
</dbReference>
<evidence type="ECO:0000256" key="2">
    <source>
        <dbReference type="ARBA" id="ARBA00004651"/>
    </source>
</evidence>
<feature type="domain" description="HAMP" evidence="16">
    <location>
        <begin position="59"/>
        <end position="111"/>
    </location>
</feature>
<dbReference type="FunFam" id="1.10.287.130:FF:000001">
    <property type="entry name" value="Two-component sensor histidine kinase"/>
    <property type="match status" value="1"/>
</dbReference>
<dbReference type="EMBL" id="LDYG01000042">
    <property type="protein sequence ID" value="KUP05235.1"/>
    <property type="molecule type" value="Genomic_DNA"/>
</dbReference>
<dbReference type="SUPFAM" id="SSF158472">
    <property type="entry name" value="HAMP domain-like"/>
    <property type="match status" value="1"/>
</dbReference>
<evidence type="ECO:0000256" key="9">
    <source>
        <dbReference type="ARBA" id="ARBA00022777"/>
    </source>
</evidence>
<dbReference type="InterPro" id="IPR003661">
    <property type="entry name" value="HisK_dim/P_dom"/>
</dbReference>
<feature type="transmembrane region" description="Helical" evidence="14">
    <location>
        <begin position="7"/>
        <end position="29"/>
    </location>
</feature>
<dbReference type="CDD" id="cd00082">
    <property type="entry name" value="HisKA"/>
    <property type="match status" value="1"/>
</dbReference>
<evidence type="ECO:0000256" key="6">
    <source>
        <dbReference type="ARBA" id="ARBA00022679"/>
    </source>
</evidence>
<comment type="caution">
    <text evidence="17">The sequence shown here is derived from an EMBL/GenBank/DDBJ whole genome shotgun (WGS) entry which is preliminary data.</text>
</comment>
<dbReference type="OrthoDB" id="335833at2"/>
<comment type="subcellular location">
    <subcellularLocation>
        <location evidence="2">Cell membrane</location>
        <topology evidence="2">Multi-pass membrane protein</topology>
    </subcellularLocation>
</comment>
<dbReference type="Pfam" id="PF00512">
    <property type="entry name" value="HisKA"/>
    <property type="match status" value="1"/>
</dbReference>
<dbReference type="CDD" id="cd06225">
    <property type="entry name" value="HAMP"/>
    <property type="match status" value="1"/>
</dbReference>
<keyword evidence="5" id="KW-0597">Phosphoprotein</keyword>
<dbReference type="PATRIC" id="fig|1150625.3.peg.2812"/>
<evidence type="ECO:0000259" key="16">
    <source>
        <dbReference type="PROSITE" id="PS50885"/>
    </source>
</evidence>
<dbReference type="GO" id="GO:0005524">
    <property type="term" value="F:ATP binding"/>
    <property type="evidence" value="ECO:0007669"/>
    <property type="project" value="UniProtKB-KW"/>
</dbReference>
<dbReference type="InterPro" id="IPR003594">
    <property type="entry name" value="HATPase_dom"/>
</dbReference>
<gene>
    <name evidence="17" type="ORF">Q75_13355</name>
</gene>
<dbReference type="InterPro" id="IPR003660">
    <property type="entry name" value="HAMP_dom"/>
</dbReference>
<keyword evidence="13 14" id="KW-0472">Membrane</keyword>
<feature type="transmembrane region" description="Helical" evidence="14">
    <location>
        <begin position="35"/>
        <end position="57"/>
    </location>
</feature>
<comment type="catalytic activity">
    <reaction evidence="1">
        <text>ATP + protein L-histidine = ADP + protein N-phospho-L-histidine.</text>
        <dbReference type="EC" id="2.7.13.3"/>
    </reaction>
</comment>
<dbReference type="GO" id="GO:0000155">
    <property type="term" value="F:phosphorelay sensor kinase activity"/>
    <property type="evidence" value="ECO:0007669"/>
    <property type="project" value="InterPro"/>
</dbReference>
<dbReference type="RefSeq" id="WP_059283452.1">
    <property type="nucleotide sequence ID" value="NZ_LDYG01000042.1"/>
</dbReference>
<sequence>MNLKTTLLVTNALSILLFFIFLFISYIRMFLSSEVLVLLTFITLLAGAISFVTHLLLINPLLKAVKGVSSEAKRIAEGEFDVEVRETGPKEIQELAKNFNTMSSRVKEMIDDVKESERLKTELIANVSHDLRTPVASIRSHVEALIDQILTDEKTREQYLSTIKQESVKLSELLEEVLQLSQLERGSVPFHPERTKVDELLVSVLSSFERMAEKKGIEFVVQIDEREDSILIVPQQIHRVLSNLIENAIRYSNNGRSITIIVEDLGRATIFRVKDEGEGIPFEEQKNIFDRFYRVEKSRNQAYGGSGLGLAICKEFVTLHGGEIGVKSVKGRGSEFWFTIPKE</sequence>
<dbReference type="SUPFAM" id="SSF55874">
    <property type="entry name" value="ATPase domain of HSP90 chaperone/DNA topoisomerase II/histidine kinase"/>
    <property type="match status" value="1"/>
</dbReference>
<keyword evidence="9" id="KW-0418">Kinase</keyword>
<dbReference type="InterPro" id="IPR036890">
    <property type="entry name" value="HATPase_C_sf"/>
</dbReference>
<evidence type="ECO:0000256" key="3">
    <source>
        <dbReference type="ARBA" id="ARBA00012438"/>
    </source>
</evidence>
<dbReference type="Gene3D" id="1.10.287.130">
    <property type="match status" value="1"/>
</dbReference>
<dbReference type="AlphaFoldDB" id="A0A147K5Z2"/>
<evidence type="ECO:0000313" key="18">
    <source>
        <dbReference type="Proteomes" id="UP000074108"/>
    </source>
</evidence>
<dbReference type="Pfam" id="PF02518">
    <property type="entry name" value="HATPase_c"/>
    <property type="match status" value="1"/>
</dbReference>
<dbReference type="Proteomes" id="UP000074108">
    <property type="component" value="Unassembled WGS sequence"/>
</dbReference>
<feature type="domain" description="Histidine kinase" evidence="15">
    <location>
        <begin position="126"/>
        <end position="343"/>
    </location>
</feature>
<evidence type="ECO:0000256" key="14">
    <source>
        <dbReference type="SAM" id="Phobius"/>
    </source>
</evidence>
<evidence type="ECO:0000256" key="4">
    <source>
        <dbReference type="ARBA" id="ARBA00022475"/>
    </source>
</evidence>
<evidence type="ECO:0000256" key="13">
    <source>
        <dbReference type="ARBA" id="ARBA00023136"/>
    </source>
</evidence>
<dbReference type="PANTHER" id="PTHR43711:SF1">
    <property type="entry name" value="HISTIDINE KINASE 1"/>
    <property type="match status" value="1"/>
</dbReference>
<dbReference type="SMART" id="SM00387">
    <property type="entry name" value="HATPase_c"/>
    <property type="match status" value="1"/>
</dbReference>
<evidence type="ECO:0000256" key="11">
    <source>
        <dbReference type="ARBA" id="ARBA00022989"/>
    </source>
</evidence>
<keyword evidence="7 14" id="KW-0812">Transmembrane</keyword>
<dbReference type="Gene3D" id="3.30.565.10">
    <property type="entry name" value="Histidine kinase-like ATPase, C-terminal domain"/>
    <property type="match status" value="1"/>
</dbReference>
<keyword evidence="8" id="KW-0547">Nucleotide-binding</keyword>
<keyword evidence="4" id="KW-1003">Cell membrane</keyword>
<dbReference type="FunFam" id="3.30.565.10:FF:000006">
    <property type="entry name" value="Sensor histidine kinase WalK"/>
    <property type="match status" value="1"/>
</dbReference>
<dbReference type="Gene3D" id="6.10.340.10">
    <property type="match status" value="1"/>
</dbReference>